<dbReference type="EMBL" id="CP001736">
    <property type="protein sequence ID" value="ADB35370.1"/>
    <property type="molecule type" value="Genomic_DNA"/>
</dbReference>
<reference evidence="1 2" key="2">
    <citation type="journal article" date="2010" name="Stand. Genomic Sci.">
        <title>Complete genome sequence of Kribbella flavida type strain (IFO 14399).</title>
        <authorList>
            <person name="Pukall R."/>
            <person name="Lapidus A."/>
            <person name="Glavina Del Rio T."/>
            <person name="Copeland A."/>
            <person name="Tice H."/>
            <person name="Cheng J.-F."/>
            <person name="Lucas S."/>
            <person name="Chen F."/>
            <person name="Nolan M."/>
            <person name="LaButti K."/>
            <person name="Pati A."/>
            <person name="Ivanova N."/>
            <person name="Mavrommatis K."/>
            <person name="Mikhailova N."/>
            <person name="Pitluck S."/>
            <person name="Bruce D."/>
            <person name="Goodwin L."/>
            <person name="Land M."/>
            <person name="Hauser L."/>
            <person name="Chang Y.-J."/>
            <person name="Jeffries C.D."/>
            <person name="Chen A."/>
            <person name="Palaniappan K."/>
            <person name="Chain P."/>
            <person name="Rohde M."/>
            <person name="Goeker M."/>
            <person name="Bristow J."/>
            <person name="Eisen J.A."/>
            <person name="Markowitz V."/>
            <person name="Hugenholtz P."/>
            <person name="Kyrpides N.C."/>
            <person name="Klenk H.-P."/>
            <person name="Brettin T."/>
        </authorList>
    </citation>
    <scope>NUCLEOTIDE SEQUENCE [LARGE SCALE GENOMIC DNA]</scope>
    <source>
        <strain evidence="2">DSM 17836 / JCM 10339 / NBRC 14399</strain>
    </source>
</reference>
<keyword evidence="2" id="KW-1185">Reference proteome</keyword>
<name>D2PWZ0_KRIFD</name>
<dbReference type="KEGG" id="kfl:Kfla_6369"/>
<dbReference type="GO" id="GO:0030638">
    <property type="term" value="P:polyketide metabolic process"/>
    <property type="evidence" value="ECO:0007669"/>
    <property type="project" value="InterPro"/>
</dbReference>
<protein>
    <recommendedName>
        <fullName evidence="3">Ester cyclase</fullName>
    </recommendedName>
</protein>
<dbReference type="eggNOG" id="COG5485">
    <property type="taxonomic scope" value="Bacteria"/>
</dbReference>
<evidence type="ECO:0000313" key="2">
    <source>
        <dbReference type="Proteomes" id="UP000007967"/>
    </source>
</evidence>
<dbReference type="SUPFAM" id="SSF54427">
    <property type="entry name" value="NTF2-like"/>
    <property type="match status" value="1"/>
</dbReference>
<evidence type="ECO:0000313" key="1">
    <source>
        <dbReference type="EMBL" id="ADB35370.1"/>
    </source>
</evidence>
<dbReference type="AlphaFoldDB" id="D2PWZ0"/>
<dbReference type="PANTHER" id="PTHR38436:SF1">
    <property type="entry name" value="ESTER CYCLASE"/>
    <property type="match status" value="1"/>
</dbReference>
<evidence type="ECO:0008006" key="3">
    <source>
        <dbReference type="Google" id="ProtNLM"/>
    </source>
</evidence>
<dbReference type="STRING" id="479435.Kfla_6369"/>
<dbReference type="InterPro" id="IPR009959">
    <property type="entry name" value="Cyclase_SnoaL-like"/>
</dbReference>
<dbReference type="PANTHER" id="PTHR38436">
    <property type="entry name" value="POLYKETIDE CYCLASE SNOAL-LIKE DOMAIN"/>
    <property type="match status" value="1"/>
</dbReference>
<dbReference type="OrthoDB" id="9810441at2"/>
<dbReference type="Pfam" id="PF07366">
    <property type="entry name" value="SnoaL"/>
    <property type="match status" value="1"/>
</dbReference>
<dbReference type="InterPro" id="IPR032710">
    <property type="entry name" value="NTF2-like_dom_sf"/>
</dbReference>
<dbReference type="Gene3D" id="3.10.450.50">
    <property type="match status" value="1"/>
</dbReference>
<sequence length="134" mass="15012">MPGTPESDAELAALYRAYNARCNAHQFDRLGEYVAEDVEVNGERQGLAAYSAGLSDVVRAFPDYRWDLQHLVVNGPWIAAHFRDTGTHQGSFLGVAPTGRAVTTQEFAFYRIEQAKIVEVWVTADNLRLLDQLR</sequence>
<gene>
    <name evidence="1" type="ordered locus">Kfla_6369</name>
</gene>
<dbReference type="Proteomes" id="UP000007967">
    <property type="component" value="Chromosome"/>
</dbReference>
<proteinExistence type="predicted"/>
<dbReference type="HOGENOM" id="CLU_100997_5_3_11"/>
<accession>D2PWZ0</accession>
<organism evidence="1 2">
    <name type="scientific">Kribbella flavida (strain DSM 17836 / JCM 10339 / NBRC 14399)</name>
    <dbReference type="NCBI Taxonomy" id="479435"/>
    <lineage>
        <taxon>Bacteria</taxon>
        <taxon>Bacillati</taxon>
        <taxon>Actinomycetota</taxon>
        <taxon>Actinomycetes</taxon>
        <taxon>Propionibacteriales</taxon>
        <taxon>Kribbellaceae</taxon>
        <taxon>Kribbella</taxon>
    </lineage>
</organism>
<reference evidence="2" key="1">
    <citation type="submission" date="2009-09" db="EMBL/GenBank/DDBJ databases">
        <title>The complete genome of Kribbella flavida DSM 17836.</title>
        <authorList>
            <consortium name="US DOE Joint Genome Institute (JGI-PGF)"/>
            <person name="Lucas S."/>
            <person name="Copeland A."/>
            <person name="Lapidus A."/>
            <person name="Glavina del Rio T."/>
            <person name="Dalin E."/>
            <person name="Tice H."/>
            <person name="Bruce D."/>
            <person name="Goodwin L."/>
            <person name="Pitluck S."/>
            <person name="Kyrpides N."/>
            <person name="Mavromatis K."/>
            <person name="Ivanova N."/>
            <person name="Saunders E."/>
            <person name="Brettin T."/>
            <person name="Detter J.C."/>
            <person name="Han C."/>
            <person name="Larimer F."/>
            <person name="Land M."/>
            <person name="Hauser L."/>
            <person name="Markowitz V."/>
            <person name="Cheng J.-F."/>
            <person name="Hugenholtz P."/>
            <person name="Woyke T."/>
            <person name="Wu D."/>
            <person name="Pukall R."/>
            <person name="Klenk H.-P."/>
            <person name="Eisen J.A."/>
        </authorList>
    </citation>
    <scope>NUCLEOTIDE SEQUENCE [LARGE SCALE GENOMIC DNA]</scope>
    <source>
        <strain evidence="2">DSM 17836 / JCM 10339 / NBRC 14399</strain>
    </source>
</reference>